<keyword evidence="9" id="KW-1185">Reference proteome</keyword>
<reference evidence="9" key="1">
    <citation type="submission" date="2023-07" db="EMBL/GenBank/DDBJ databases">
        <title>Myceligenerans salitolerans sp. nov., a halotolerant actinomycete isolated from a salt lake in Xinjiang, China.</title>
        <authorList>
            <person name="Guan T."/>
        </authorList>
    </citation>
    <scope>NUCLEOTIDE SEQUENCE [LARGE SCALE GENOMIC DNA]</scope>
    <source>
        <strain evidence="9">XHU 5031</strain>
    </source>
</reference>
<sequence length="248" mass="26681">MLRDTSTLTGRLMKQILRSPDTIITVAITPIAIFLLFRYVFGGAIETGGANYTNYLLPGILLITIASSVAYTALRIFNDTSKGITARLGTMPISRSAVLWSHVLTSLVSNAVTAVLVVGIAFAMGFRPEASVLDWLAALGVLTLFTLALTWMSVIPGLTATTMEGAGAFSYPLIFLPFLSSAFAPTESMPGPVRWFAENQPVTSVVETLRALFEGRPAGDEIWVALAWIAGVGGLCYVLALRTYRRKV</sequence>
<keyword evidence="6" id="KW-1003">Cell membrane</keyword>
<proteinExistence type="inferred from homology"/>
<comment type="similarity">
    <text evidence="6">Belongs to the ABC-2 integral membrane protein family.</text>
</comment>
<dbReference type="InterPro" id="IPR000412">
    <property type="entry name" value="ABC_2_transport"/>
</dbReference>
<dbReference type="PANTHER" id="PTHR43229">
    <property type="entry name" value="NODULATION PROTEIN J"/>
    <property type="match status" value="1"/>
</dbReference>
<feature type="domain" description="ABC transmembrane type-2" evidence="7">
    <location>
        <begin position="21"/>
        <end position="247"/>
    </location>
</feature>
<feature type="transmembrane region" description="Helical" evidence="6">
    <location>
        <begin position="135"/>
        <end position="154"/>
    </location>
</feature>
<evidence type="ECO:0000256" key="2">
    <source>
        <dbReference type="ARBA" id="ARBA00022692"/>
    </source>
</evidence>
<dbReference type="InterPro" id="IPR013525">
    <property type="entry name" value="ABC2_TM"/>
</dbReference>
<dbReference type="RefSeq" id="WP_207276239.1">
    <property type="nucleotide sequence ID" value="NZ_JAFMPK010000047.1"/>
</dbReference>
<keyword evidence="3 6" id="KW-1133">Transmembrane helix</keyword>
<feature type="transmembrane region" description="Helical" evidence="6">
    <location>
        <begin position="21"/>
        <end position="41"/>
    </location>
</feature>
<evidence type="ECO:0000313" key="9">
    <source>
        <dbReference type="Proteomes" id="UP000664617"/>
    </source>
</evidence>
<evidence type="ECO:0000256" key="4">
    <source>
        <dbReference type="ARBA" id="ARBA00023136"/>
    </source>
</evidence>
<feature type="transmembrane region" description="Helical" evidence="6">
    <location>
        <begin position="166"/>
        <end position="184"/>
    </location>
</feature>
<evidence type="ECO:0000256" key="1">
    <source>
        <dbReference type="ARBA" id="ARBA00004141"/>
    </source>
</evidence>
<dbReference type="PROSITE" id="PS51012">
    <property type="entry name" value="ABC_TM2"/>
    <property type="match status" value="1"/>
</dbReference>
<dbReference type="PIRSF" id="PIRSF006648">
    <property type="entry name" value="DrrB"/>
    <property type="match status" value="1"/>
</dbReference>
<dbReference type="InterPro" id="IPR051784">
    <property type="entry name" value="Nod_factor_ABC_transporter"/>
</dbReference>
<comment type="subcellular location">
    <subcellularLocation>
        <location evidence="6">Cell membrane</location>
        <topology evidence="6">Multi-pass membrane protein</topology>
    </subcellularLocation>
    <subcellularLocation>
        <location evidence="1">Membrane</location>
        <topology evidence="1">Multi-pass membrane protein</topology>
    </subcellularLocation>
</comment>
<protein>
    <recommendedName>
        <fullName evidence="6">Transport permease protein</fullName>
    </recommendedName>
</protein>
<accession>A0ABS3IE67</accession>
<dbReference type="PANTHER" id="PTHR43229:SF2">
    <property type="entry name" value="NODULATION PROTEIN J"/>
    <property type="match status" value="1"/>
</dbReference>
<dbReference type="Proteomes" id="UP000664617">
    <property type="component" value="Unassembled WGS sequence"/>
</dbReference>
<evidence type="ECO:0000313" key="8">
    <source>
        <dbReference type="EMBL" id="MBO0610307.1"/>
    </source>
</evidence>
<dbReference type="InterPro" id="IPR047817">
    <property type="entry name" value="ABC2_TM_bact-type"/>
</dbReference>
<feature type="transmembrane region" description="Helical" evidence="6">
    <location>
        <begin position="56"/>
        <end position="77"/>
    </location>
</feature>
<keyword evidence="2 6" id="KW-0812">Transmembrane</keyword>
<dbReference type="EMBL" id="JAFMPK010000047">
    <property type="protein sequence ID" value="MBO0610307.1"/>
    <property type="molecule type" value="Genomic_DNA"/>
</dbReference>
<comment type="caution">
    <text evidence="8">The sequence shown here is derived from an EMBL/GenBank/DDBJ whole genome shotgun (WGS) entry which is preliminary data.</text>
</comment>
<keyword evidence="5" id="KW-0046">Antibiotic resistance</keyword>
<evidence type="ECO:0000256" key="6">
    <source>
        <dbReference type="RuleBase" id="RU361157"/>
    </source>
</evidence>
<evidence type="ECO:0000256" key="5">
    <source>
        <dbReference type="ARBA" id="ARBA00023251"/>
    </source>
</evidence>
<feature type="transmembrane region" description="Helical" evidence="6">
    <location>
        <begin position="222"/>
        <end position="241"/>
    </location>
</feature>
<keyword evidence="4 6" id="KW-0472">Membrane</keyword>
<organism evidence="8 9">
    <name type="scientific">Myceligenerans salitolerans</name>
    <dbReference type="NCBI Taxonomy" id="1230528"/>
    <lineage>
        <taxon>Bacteria</taxon>
        <taxon>Bacillati</taxon>
        <taxon>Actinomycetota</taxon>
        <taxon>Actinomycetes</taxon>
        <taxon>Micrococcales</taxon>
        <taxon>Promicromonosporaceae</taxon>
        <taxon>Myceligenerans</taxon>
    </lineage>
</organism>
<gene>
    <name evidence="8" type="ORF">J0911_14840</name>
</gene>
<evidence type="ECO:0000259" key="7">
    <source>
        <dbReference type="PROSITE" id="PS51012"/>
    </source>
</evidence>
<evidence type="ECO:0000256" key="3">
    <source>
        <dbReference type="ARBA" id="ARBA00022989"/>
    </source>
</evidence>
<name>A0ABS3IE67_9MICO</name>
<feature type="transmembrane region" description="Helical" evidence="6">
    <location>
        <begin position="98"/>
        <end position="123"/>
    </location>
</feature>
<keyword evidence="6" id="KW-0813">Transport</keyword>
<dbReference type="Pfam" id="PF01061">
    <property type="entry name" value="ABC2_membrane"/>
    <property type="match status" value="1"/>
</dbReference>